<keyword evidence="2" id="KW-0472">Membrane</keyword>
<dbReference type="Proteomes" id="UP000019375">
    <property type="component" value="Unassembled WGS sequence"/>
</dbReference>
<sequence>MFRIIASRSVVSRVSQRTILHKGCLKRYVSGGASNQQNAKSSAALSLGAVVTVGALLFVSPLDMKSMISQKRKELEEPTQDSGKSEEHKEPEKPGEEKAIEEKNGPEEEEQQSQESKRDEQKPNEDIRKSKDDEQDSSDSEKVEQNDEKDGQDSS</sequence>
<evidence type="ECO:0000256" key="2">
    <source>
        <dbReference type="SAM" id="Phobius"/>
    </source>
</evidence>
<feature type="compositionally biased region" description="Basic and acidic residues" evidence="1">
    <location>
        <begin position="115"/>
        <end position="132"/>
    </location>
</feature>
<feature type="compositionally biased region" description="Basic and acidic residues" evidence="1">
    <location>
        <begin position="139"/>
        <end position="155"/>
    </location>
</feature>
<evidence type="ECO:0000313" key="4">
    <source>
        <dbReference type="Proteomes" id="UP000019375"/>
    </source>
</evidence>
<protein>
    <submittedName>
        <fullName evidence="3">ZYBA0S05-07382g1_1</fullName>
    </submittedName>
</protein>
<feature type="transmembrane region" description="Helical" evidence="2">
    <location>
        <begin position="43"/>
        <end position="62"/>
    </location>
</feature>
<keyword evidence="2" id="KW-0812">Transmembrane</keyword>
<keyword evidence="2" id="KW-1133">Transmembrane helix</keyword>
<reference evidence="4" key="1">
    <citation type="journal article" date="2013" name="Genome Announc.">
        <title>Genome sequence of the food spoilage yeast Zygosaccharomyces bailii CLIB 213(T).</title>
        <authorList>
            <person name="Galeote V."/>
            <person name="Bigey F."/>
            <person name="Devillers H."/>
            <person name="Neuveglise C."/>
            <person name="Dequin S."/>
        </authorList>
    </citation>
    <scope>NUCLEOTIDE SEQUENCE [LARGE SCALE GENOMIC DNA]</scope>
    <source>
        <strain evidence="4">CLIB 213 / ATCC 58445 / CBS 680 / CCRC 21525 / NBRC 1098 / NCYC 1416 / NRRL Y-2227</strain>
    </source>
</reference>
<name>A0A8J2X931_ZYGB2</name>
<organism evidence="3 4">
    <name type="scientific">Zygosaccharomyces bailii (strain CLIB 213 / ATCC 58445 / CBS 680 / BCRC 21525 / NBRC 1098 / NCYC 1416 / NRRL Y-2227)</name>
    <dbReference type="NCBI Taxonomy" id="1333698"/>
    <lineage>
        <taxon>Eukaryota</taxon>
        <taxon>Fungi</taxon>
        <taxon>Dikarya</taxon>
        <taxon>Ascomycota</taxon>
        <taxon>Saccharomycotina</taxon>
        <taxon>Saccharomycetes</taxon>
        <taxon>Saccharomycetales</taxon>
        <taxon>Saccharomycetaceae</taxon>
        <taxon>Zygosaccharomyces</taxon>
    </lineage>
</organism>
<gene>
    <name evidence="3" type="ORF">BN860_07382g</name>
</gene>
<keyword evidence="4" id="KW-1185">Reference proteome</keyword>
<dbReference type="AlphaFoldDB" id="A0A8J2X931"/>
<proteinExistence type="predicted"/>
<feature type="region of interest" description="Disordered" evidence="1">
    <location>
        <begin position="69"/>
        <end position="155"/>
    </location>
</feature>
<feature type="compositionally biased region" description="Basic and acidic residues" evidence="1">
    <location>
        <begin position="83"/>
        <end position="106"/>
    </location>
</feature>
<dbReference type="EMBL" id="HG316458">
    <property type="protein sequence ID" value="CDF90034.1"/>
    <property type="molecule type" value="Genomic_DNA"/>
</dbReference>
<evidence type="ECO:0000256" key="1">
    <source>
        <dbReference type="SAM" id="MobiDB-lite"/>
    </source>
</evidence>
<accession>A0A8J2X931</accession>
<evidence type="ECO:0000313" key="3">
    <source>
        <dbReference type="EMBL" id="CDF90034.1"/>
    </source>
</evidence>